<evidence type="ECO:0000256" key="2">
    <source>
        <dbReference type="SAM" id="SignalP"/>
    </source>
</evidence>
<feature type="non-terminal residue" evidence="4">
    <location>
        <position position="1"/>
    </location>
</feature>
<reference evidence="4" key="1">
    <citation type="submission" date="2012-07" db="EMBL/GenBank/DDBJ databases">
        <title>Prevalence and genetic diversity of candidate vaccine antigens among invasive Neisseria meningitidis isolates in Brazil.</title>
        <authorList>
            <person name="Romanelli C.S.S."/>
            <person name="Silva F.S.Q."/>
            <person name="Sardinha G.G."/>
            <person name="de Filippis I."/>
        </authorList>
    </citation>
    <scope>NUCLEOTIDE SEQUENCE</scope>
</reference>
<accession>L0GFZ6</accession>
<dbReference type="EMBL" id="JX400661">
    <property type="protein sequence ID" value="AGA84326.1"/>
    <property type="molecule type" value="Genomic_DNA"/>
</dbReference>
<dbReference type="NCBIfam" id="NF041466">
    <property type="entry name" value="factorH_bind"/>
    <property type="match status" value="1"/>
</dbReference>
<dbReference type="InterPro" id="IPR049378">
    <property type="entry name" value="FHBP"/>
</dbReference>
<protein>
    <submittedName>
        <fullName evidence="4">Factor H binding protein</fullName>
    </submittedName>
</protein>
<name>L0GFZ6_NEIME</name>
<proteinExistence type="predicted"/>
<dbReference type="AlphaFoldDB" id="L0GFZ6"/>
<evidence type="ECO:0000256" key="1">
    <source>
        <dbReference type="SAM" id="MobiDB-lite"/>
    </source>
</evidence>
<evidence type="ECO:0000259" key="3">
    <source>
        <dbReference type="Pfam" id="PF20937"/>
    </source>
</evidence>
<feature type="region of interest" description="Disordered" evidence="1">
    <location>
        <begin position="248"/>
        <end position="267"/>
    </location>
</feature>
<dbReference type="Gene3D" id="2.40.160.90">
    <property type="match status" value="1"/>
</dbReference>
<dbReference type="Gene3D" id="2.60.40.1980">
    <property type="match status" value="1"/>
</dbReference>
<dbReference type="Pfam" id="PF20937">
    <property type="entry name" value="FHBP_N"/>
    <property type="match status" value="1"/>
</dbReference>
<feature type="chain" id="PRO_5003942653" evidence="2">
    <location>
        <begin position="19"/>
        <end position="267"/>
    </location>
</feature>
<evidence type="ECO:0000313" key="4">
    <source>
        <dbReference type="EMBL" id="AGA84326.1"/>
    </source>
</evidence>
<dbReference type="InterPro" id="IPR049377">
    <property type="entry name" value="FHBP_N"/>
</dbReference>
<sequence>CCLSLTAALILTACSSGGGGGAADIGAGLADALTGPLDHKDKGLQSLTLDHSIPINGLLRLGARGAEKTGGFGDRLFTVKLLGVKVSGVGRFQVVLVEGQVITLERGEAAVGKHSNWALSACHTDELKESEHSAKMVARRPFIFGLLADWATYFDHLPECGAACLVESFIPHDACRKRLNYSISFAPRKDKIGHLKSSTPNVYLVAADLNSDGKRLAGLSGAVLYHHPKKRRYPPPLLVPQPPEIARGVGNKTDSGIRHIGPCRPSK</sequence>
<feature type="domain" description="Factor H binding protein N-terminal" evidence="3">
    <location>
        <begin position="2"/>
        <end position="87"/>
    </location>
</feature>
<organism evidence="4">
    <name type="scientific">Neisseria meningitidis</name>
    <dbReference type="NCBI Taxonomy" id="487"/>
    <lineage>
        <taxon>Bacteria</taxon>
        <taxon>Pseudomonadati</taxon>
        <taxon>Pseudomonadota</taxon>
        <taxon>Betaproteobacteria</taxon>
        <taxon>Neisseriales</taxon>
        <taxon>Neisseriaceae</taxon>
        <taxon>Neisseria</taxon>
    </lineage>
</organism>
<keyword evidence="2" id="KW-0732">Signal</keyword>
<gene>
    <name evidence="4" type="primary">fHbp</name>
</gene>
<feature type="signal peptide" evidence="2">
    <location>
        <begin position="1"/>
        <end position="18"/>
    </location>
</feature>